<dbReference type="Gene3D" id="3.30.1460.10">
    <property type="match status" value="1"/>
</dbReference>
<proteinExistence type="predicted"/>
<dbReference type="AlphaFoldDB" id="A0A0N8R471"/>
<dbReference type="CDD" id="cd17034">
    <property type="entry name" value="T3SC_IA_ShcO1-like"/>
    <property type="match status" value="1"/>
</dbReference>
<protein>
    <submittedName>
        <fullName evidence="1">Type III chaperone ShcO1</fullName>
    </submittedName>
</protein>
<organism evidence="1 2">
    <name type="scientific">Pseudomonas syringae pv. castaneae</name>
    <dbReference type="NCBI Taxonomy" id="264450"/>
    <lineage>
        <taxon>Bacteria</taxon>
        <taxon>Pseudomonadati</taxon>
        <taxon>Pseudomonadota</taxon>
        <taxon>Gammaproteobacteria</taxon>
        <taxon>Pseudomonadales</taxon>
        <taxon>Pseudomonadaceae</taxon>
        <taxon>Pseudomonas</taxon>
        <taxon>Pseudomonas syringae</taxon>
    </lineage>
</organism>
<evidence type="ECO:0000313" key="2">
    <source>
        <dbReference type="Proteomes" id="UP000050381"/>
    </source>
</evidence>
<name>A0A0N8R471_PSESX</name>
<reference evidence="1 2" key="1">
    <citation type="submission" date="2015-09" db="EMBL/GenBank/DDBJ databases">
        <title>Genome announcement of multiple Pseudomonas syringae strains.</title>
        <authorList>
            <person name="Thakur S."/>
            <person name="Wang P.W."/>
            <person name="Gong Y."/>
            <person name="Weir B.S."/>
            <person name="Guttman D.S."/>
        </authorList>
    </citation>
    <scope>NUCLEOTIDE SEQUENCE [LARGE SCALE GENOMIC DNA]</scope>
    <source>
        <strain evidence="1 2">ICMP9419</strain>
    </source>
</reference>
<gene>
    <name evidence="1" type="ORF">ALO79_04009</name>
</gene>
<evidence type="ECO:0000313" key="1">
    <source>
        <dbReference type="EMBL" id="KPW91574.1"/>
    </source>
</evidence>
<dbReference type="GO" id="GO:0030254">
    <property type="term" value="P:protein secretion by the type III secretion system"/>
    <property type="evidence" value="ECO:0007669"/>
    <property type="project" value="InterPro"/>
</dbReference>
<dbReference type="SUPFAM" id="SSF69635">
    <property type="entry name" value="Type III secretory system chaperone-like"/>
    <property type="match status" value="1"/>
</dbReference>
<accession>A0A0N8R471</accession>
<dbReference type="Pfam" id="PF05932">
    <property type="entry name" value="CesT"/>
    <property type="match status" value="1"/>
</dbReference>
<sequence length="199" mass="22015">MYDFVRILRAPGMLFLRKTEEATTILTPGSTQKVHVAWNLTEVHATKCSFEPKGIHTMRTSVNGLLEHSLKTLGFDTSALQALRDDGYLLWQGKDKQASLLVPSTDGDALFAICTLSRVDPEHDGRLLALALHLNLSPVHTMSACIALDVEQNTLCLRYTHDLGGNGADTLLLALENAQALAEQIKQVIENFRHDQGRR</sequence>
<dbReference type="InterPro" id="IPR010261">
    <property type="entry name" value="Tir_chaperone"/>
</dbReference>
<dbReference type="PATRIC" id="fig|264450.4.peg.4799"/>
<dbReference type="Proteomes" id="UP000050381">
    <property type="component" value="Unassembled WGS sequence"/>
</dbReference>
<comment type="caution">
    <text evidence="1">The sequence shown here is derived from an EMBL/GenBank/DDBJ whole genome shotgun (WGS) entry which is preliminary data.</text>
</comment>
<dbReference type="EMBL" id="LJQD01000441">
    <property type="protein sequence ID" value="KPW91574.1"/>
    <property type="molecule type" value="Genomic_DNA"/>
</dbReference>